<dbReference type="AlphaFoldDB" id="A0A4R9LM86"/>
<feature type="domain" description="DUF5615" evidence="1">
    <location>
        <begin position="5"/>
        <end position="109"/>
    </location>
</feature>
<name>A0A4R9LM86_9LEPT</name>
<dbReference type="Proteomes" id="UP000298264">
    <property type="component" value="Unassembled WGS sequence"/>
</dbReference>
<dbReference type="EMBL" id="RQHV01000050">
    <property type="protein sequence ID" value="TGN09651.1"/>
    <property type="molecule type" value="Genomic_DNA"/>
</dbReference>
<gene>
    <name evidence="2" type="ORF">EHS11_11190</name>
</gene>
<keyword evidence="3" id="KW-1185">Reference proteome</keyword>
<dbReference type="OrthoDB" id="9806751at2"/>
<dbReference type="InterPro" id="IPR041049">
    <property type="entry name" value="DUF5615"/>
</dbReference>
<dbReference type="Pfam" id="PF18480">
    <property type="entry name" value="DUF5615"/>
    <property type="match status" value="1"/>
</dbReference>
<accession>A0A4R9LM86</accession>
<dbReference type="RefSeq" id="WP_135764501.1">
    <property type="nucleotide sequence ID" value="NZ_RQHV01000050.1"/>
</dbReference>
<sequence length="120" mass="13886">MLASLLADENVDFRIIKTLRDSGITVHSILEDYRSVSDFKVIEIARKLNSIILTLDKDFGEWVFSHKEFTIGVILLRYNPKEYLEITKAIQTLINQHNDSLIGKFVVLSTSKIRIREIHL</sequence>
<evidence type="ECO:0000259" key="1">
    <source>
        <dbReference type="Pfam" id="PF18480"/>
    </source>
</evidence>
<comment type="caution">
    <text evidence="2">The sequence shown here is derived from an EMBL/GenBank/DDBJ whole genome shotgun (WGS) entry which is preliminary data.</text>
</comment>
<organism evidence="2 3">
    <name type="scientific">Leptospira ilyithenensis</name>
    <dbReference type="NCBI Taxonomy" id="2484901"/>
    <lineage>
        <taxon>Bacteria</taxon>
        <taxon>Pseudomonadati</taxon>
        <taxon>Spirochaetota</taxon>
        <taxon>Spirochaetia</taxon>
        <taxon>Leptospirales</taxon>
        <taxon>Leptospiraceae</taxon>
        <taxon>Leptospira</taxon>
    </lineage>
</organism>
<evidence type="ECO:0000313" key="2">
    <source>
        <dbReference type="EMBL" id="TGN09651.1"/>
    </source>
</evidence>
<proteinExistence type="predicted"/>
<protein>
    <submittedName>
        <fullName evidence="2">Toxin-antitoxin system, toxin component</fullName>
    </submittedName>
</protein>
<reference evidence="2" key="1">
    <citation type="journal article" date="2019" name="PLoS Negl. Trop. Dis.">
        <title>Revisiting the worldwide diversity of Leptospira species in the environment.</title>
        <authorList>
            <person name="Vincent A.T."/>
            <person name="Schiettekatte O."/>
            <person name="Bourhy P."/>
            <person name="Veyrier F.J."/>
            <person name="Picardeau M."/>
        </authorList>
    </citation>
    <scope>NUCLEOTIDE SEQUENCE [LARGE SCALE GENOMIC DNA]</scope>
    <source>
        <strain evidence="2">201400974</strain>
    </source>
</reference>
<evidence type="ECO:0000313" key="3">
    <source>
        <dbReference type="Proteomes" id="UP000298264"/>
    </source>
</evidence>